<feature type="domain" description="Siphovirus-type tail component C-terminal" evidence="1">
    <location>
        <begin position="83"/>
        <end position="182"/>
    </location>
</feature>
<gene>
    <name evidence="2" type="ORF">LCGC14_2976480</name>
</gene>
<dbReference type="AlphaFoldDB" id="A0A0F8XV99"/>
<dbReference type="Gene3D" id="2.60.120.860">
    <property type="match status" value="1"/>
</dbReference>
<protein>
    <recommendedName>
        <fullName evidence="1">Siphovirus-type tail component C-terminal domain-containing protein</fullName>
    </recommendedName>
</protein>
<dbReference type="Pfam" id="PF22768">
    <property type="entry name" value="SPP1_Dit"/>
    <property type="match status" value="1"/>
</dbReference>
<name>A0A0F8XV99_9ZZZZ</name>
<dbReference type="InterPro" id="IPR054738">
    <property type="entry name" value="Siphovirus-type_tail_C"/>
</dbReference>
<accession>A0A0F8XV99</accession>
<organism evidence="2">
    <name type="scientific">marine sediment metagenome</name>
    <dbReference type="NCBI Taxonomy" id="412755"/>
    <lineage>
        <taxon>unclassified sequences</taxon>
        <taxon>metagenomes</taxon>
        <taxon>ecological metagenomes</taxon>
    </lineage>
</organism>
<evidence type="ECO:0000259" key="1">
    <source>
        <dbReference type="Pfam" id="PF22768"/>
    </source>
</evidence>
<dbReference type="EMBL" id="LAZR01060667">
    <property type="protein sequence ID" value="KKK65205.1"/>
    <property type="molecule type" value="Genomic_DNA"/>
</dbReference>
<sequence length="186" mass="20503">REDAAQFFLICRLAKKMDVRRWSPMFAEVLLQFVAENPFFLASSEMAYNFITSTGEGLKIPFTIPATIFGGGNIATVVVNNSGQVEVFPKISILGLAENPQVNNITTGRSFKVNRTLEPKDGLQIDMAKRTAKIVNPTEARINVLGDISGQFWSLERGQNTIRIVTDGSAVISGMIRFTARYLAVV</sequence>
<reference evidence="2" key="1">
    <citation type="journal article" date="2015" name="Nature">
        <title>Complex archaea that bridge the gap between prokaryotes and eukaryotes.</title>
        <authorList>
            <person name="Spang A."/>
            <person name="Saw J.H."/>
            <person name="Jorgensen S.L."/>
            <person name="Zaremba-Niedzwiedzka K."/>
            <person name="Martijn J."/>
            <person name="Lind A.E."/>
            <person name="van Eijk R."/>
            <person name="Schleper C."/>
            <person name="Guy L."/>
            <person name="Ettema T.J."/>
        </authorList>
    </citation>
    <scope>NUCLEOTIDE SEQUENCE</scope>
</reference>
<feature type="non-terminal residue" evidence="2">
    <location>
        <position position="1"/>
    </location>
</feature>
<evidence type="ECO:0000313" key="2">
    <source>
        <dbReference type="EMBL" id="KKK65205.1"/>
    </source>
</evidence>
<proteinExistence type="predicted"/>
<comment type="caution">
    <text evidence="2">The sequence shown here is derived from an EMBL/GenBank/DDBJ whole genome shotgun (WGS) entry which is preliminary data.</text>
</comment>